<evidence type="ECO:0000256" key="1">
    <source>
        <dbReference type="ARBA" id="ARBA00001947"/>
    </source>
</evidence>
<dbReference type="Proteomes" id="UP000297245">
    <property type="component" value="Unassembled WGS sequence"/>
</dbReference>
<dbReference type="PANTHER" id="PTHR11271:SF37">
    <property type="entry name" value="FAMILY PROTEIN, PUTATIVE (AFU_ORTHOLOGUE AFUA_4G00460)-RELATED"/>
    <property type="match status" value="1"/>
</dbReference>
<dbReference type="Pfam" id="PF01979">
    <property type="entry name" value="Amidohydro_1"/>
    <property type="match status" value="1"/>
</dbReference>
<dbReference type="AlphaFoldDB" id="A0A4S8L147"/>
<feature type="domain" description="Amidohydrolase-related" evidence="5">
    <location>
        <begin position="112"/>
        <end position="467"/>
    </location>
</feature>
<comment type="cofactor">
    <cofactor evidence="1">
        <name>Zn(2+)</name>
        <dbReference type="ChEBI" id="CHEBI:29105"/>
    </cofactor>
</comment>
<evidence type="ECO:0000259" key="5">
    <source>
        <dbReference type="Pfam" id="PF01979"/>
    </source>
</evidence>
<accession>A0A4S8L147</accession>
<dbReference type="GO" id="GO:0046872">
    <property type="term" value="F:metal ion binding"/>
    <property type="evidence" value="ECO:0007669"/>
    <property type="project" value="UniProtKB-KW"/>
</dbReference>
<evidence type="ECO:0000313" key="6">
    <source>
        <dbReference type="EMBL" id="THU82129.1"/>
    </source>
</evidence>
<evidence type="ECO:0000256" key="4">
    <source>
        <dbReference type="ARBA" id="ARBA00022833"/>
    </source>
</evidence>
<dbReference type="SUPFAM" id="SSF51338">
    <property type="entry name" value="Composite domain of metallo-dependent hydrolases"/>
    <property type="match status" value="2"/>
</dbReference>
<dbReference type="Gene3D" id="3.20.20.140">
    <property type="entry name" value="Metal-dependent hydrolases"/>
    <property type="match status" value="1"/>
</dbReference>
<dbReference type="InterPro" id="IPR011059">
    <property type="entry name" value="Metal-dep_hydrolase_composite"/>
</dbReference>
<keyword evidence="2" id="KW-0479">Metal-binding</keyword>
<dbReference type="InterPro" id="IPR006680">
    <property type="entry name" value="Amidohydro-rel"/>
</dbReference>
<dbReference type="PANTHER" id="PTHR11271">
    <property type="entry name" value="GUANINE DEAMINASE"/>
    <property type="match status" value="1"/>
</dbReference>
<dbReference type="Gene3D" id="2.30.40.10">
    <property type="entry name" value="Urease, subunit C, domain 1"/>
    <property type="match status" value="1"/>
</dbReference>
<keyword evidence="7" id="KW-1185">Reference proteome</keyword>
<dbReference type="GO" id="GO:0019239">
    <property type="term" value="F:deaminase activity"/>
    <property type="evidence" value="ECO:0007669"/>
    <property type="project" value="TreeGrafter"/>
</dbReference>
<keyword evidence="3 6" id="KW-0378">Hydrolase</keyword>
<dbReference type="InterPro" id="IPR051607">
    <property type="entry name" value="Metallo-dep_hydrolases"/>
</dbReference>
<reference evidence="6 7" key="1">
    <citation type="journal article" date="2019" name="Nat. Ecol. Evol.">
        <title>Megaphylogeny resolves global patterns of mushroom evolution.</title>
        <authorList>
            <person name="Varga T."/>
            <person name="Krizsan K."/>
            <person name="Foldi C."/>
            <person name="Dima B."/>
            <person name="Sanchez-Garcia M."/>
            <person name="Sanchez-Ramirez S."/>
            <person name="Szollosi G.J."/>
            <person name="Szarkandi J.G."/>
            <person name="Papp V."/>
            <person name="Albert L."/>
            <person name="Andreopoulos W."/>
            <person name="Angelini C."/>
            <person name="Antonin V."/>
            <person name="Barry K.W."/>
            <person name="Bougher N.L."/>
            <person name="Buchanan P."/>
            <person name="Buyck B."/>
            <person name="Bense V."/>
            <person name="Catcheside P."/>
            <person name="Chovatia M."/>
            <person name="Cooper J."/>
            <person name="Damon W."/>
            <person name="Desjardin D."/>
            <person name="Finy P."/>
            <person name="Geml J."/>
            <person name="Haridas S."/>
            <person name="Hughes K."/>
            <person name="Justo A."/>
            <person name="Karasinski D."/>
            <person name="Kautmanova I."/>
            <person name="Kiss B."/>
            <person name="Kocsube S."/>
            <person name="Kotiranta H."/>
            <person name="LaButti K.M."/>
            <person name="Lechner B.E."/>
            <person name="Liimatainen K."/>
            <person name="Lipzen A."/>
            <person name="Lukacs Z."/>
            <person name="Mihaltcheva S."/>
            <person name="Morgado L.N."/>
            <person name="Niskanen T."/>
            <person name="Noordeloos M.E."/>
            <person name="Ohm R.A."/>
            <person name="Ortiz-Santana B."/>
            <person name="Ovrebo C."/>
            <person name="Racz N."/>
            <person name="Riley R."/>
            <person name="Savchenko A."/>
            <person name="Shiryaev A."/>
            <person name="Soop K."/>
            <person name="Spirin V."/>
            <person name="Szebenyi C."/>
            <person name="Tomsovsky M."/>
            <person name="Tulloss R.E."/>
            <person name="Uehling J."/>
            <person name="Grigoriev I.V."/>
            <person name="Vagvolgyi C."/>
            <person name="Papp T."/>
            <person name="Martin F.M."/>
            <person name="Miettinen O."/>
            <person name="Hibbett D.S."/>
            <person name="Nagy L.G."/>
        </authorList>
    </citation>
    <scope>NUCLEOTIDE SEQUENCE [LARGE SCALE GENOMIC DNA]</scope>
    <source>
        <strain evidence="6 7">CBS 962.96</strain>
    </source>
</reference>
<sequence length="536" mass="59280">MKGRLYHRFLSAASLVHIFLVPFISAGSILLEEGTVISFDDASQTPKVLRNTSILITDDRIAAIFDSSNPSGVPIPSDIEGVSVQAAIFDSSNTSGVSIPTDTERVSVRGKIISPGFIDTHKHGWQTAYKTIASNTTLAEYVVRYGEFSQAETVFTSEDIYLGQLVGIYEALNAGVTSILEHAHSTFSREKASASLNASMDGGVRMWWCYTFHDISNGFSVEDQIENFKELKKDERLEESTVEVGIAYDGFSTAAKEEVQSVMDLAKISNISALTTHYLGGPWFFANSPKLLHDLDFLNTSFPIVFSHSSFITPEDASLLRQTNQYISTTPESKMHSGQDHPTTPFIQDQAALGVDTHFTYSADIVTQARLWLQSTRLEFFRQTLNRWRIPRNSPMSVNQAFLLATRAGGLALRRPDVGVIQVGAKADIVVFDGSSPNMLGWVDPVAAVILHSNVGDVEHVLVNGEWRKKDRQLVLKDGLNMTRDEVEEKFLESAKRIQEVWMQTPLPELEGEFQPGVPYADADVEDVVRGIGTGY</sequence>
<dbReference type="SUPFAM" id="SSF51556">
    <property type="entry name" value="Metallo-dependent hydrolases"/>
    <property type="match status" value="1"/>
</dbReference>
<name>A0A4S8L147_DENBC</name>
<dbReference type="GO" id="GO:0005829">
    <property type="term" value="C:cytosol"/>
    <property type="evidence" value="ECO:0007669"/>
    <property type="project" value="TreeGrafter"/>
</dbReference>
<dbReference type="EMBL" id="ML179755">
    <property type="protein sequence ID" value="THU82129.1"/>
    <property type="molecule type" value="Genomic_DNA"/>
</dbReference>
<organism evidence="6 7">
    <name type="scientific">Dendrothele bispora (strain CBS 962.96)</name>
    <dbReference type="NCBI Taxonomy" id="1314807"/>
    <lineage>
        <taxon>Eukaryota</taxon>
        <taxon>Fungi</taxon>
        <taxon>Dikarya</taxon>
        <taxon>Basidiomycota</taxon>
        <taxon>Agaricomycotina</taxon>
        <taxon>Agaricomycetes</taxon>
        <taxon>Agaricomycetidae</taxon>
        <taxon>Agaricales</taxon>
        <taxon>Agaricales incertae sedis</taxon>
        <taxon>Dendrothele</taxon>
    </lineage>
</organism>
<dbReference type="InterPro" id="IPR032466">
    <property type="entry name" value="Metal_Hydrolase"/>
</dbReference>
<gene>
    <name evidence="6" type="ORF">K435DRAFT_972067</name>
</gene>
<evidence type="ECO:0000256" key="2">
    <source>
        <dbReference type="ARBA" id="ARBA00022723"/>
    </source>
</evidence>
<evidence type="ECO:0000256" key="3">
    <source>
        <dbReference type="ARBA" id="ARBA00022801"/>
    </source>
</evidence>
<protein>
    <submittedName>
        <fullName evidence="6">Metallo-dependent hydrolase</fullName>
    </submittedName>
</protein>
<keyword evidence="4" id="KW-0862">Zinc</keyword>
<evidence type="ECO:0000313" key="7">
    <source>
        <dbReference type="Proteomes" id="UP000297245"/>
    </source>
</evidence>
<proteinExistence type="predicted"/>
<dbReference type="OrthoDB" id="194468at2759"/>